<sequence>MKAMLLRVGIDKGTDGALAPIFSNGSFEYIPLSEKNSKTIEKRTFETTLGNNGLPFSKYLPDKIKKRKLHFDPEFETYTYGDQTSKRNYLLKLEKTDYLVFYAGLTPFENSDYEEALYIIGYFEVEEVIDFSKLNPNEQMQSIKLYKNNSHIKSEGFEKLVIIKGYVKTSKLLDKAVLLSKRKLNKIGRNYHAVSPEMVDLLGISGSIQRSIPPRFVTANNFENLKNLLNIE</sequence>
<name>A0A8T5UR85_9EURY</name>
<dbReference type="EMBL" id="JAIOUQ010000013">
    <property type="protein sequence ID" value="MBZ2166512.1"/>
    <property type="molecule type" value="Genomic_DNA"/>
</dbReference>
<evidence type="ECO:0000313" key="2">
    <source>
        <dbReference type="EMBL" id="MBZ2166512.1"/>
    </source>
</evidence>
<dbReference type="AlphaFoldDB" id="A0A8T5UR85"/>
<dbReference type="RefSeq" id="WP_223792062.1">
    <property type="nucleotide sequence ID" value="NZ_JAIOUQ010000013.1"/>
</dbReference>
<reference evidence="3" key="1">
    <citation type="journal article" date="2022" name="Microbiol. Resour. Announc.">
        <title>Draft Genome Sequence of a Methanogenic Archaeon from West Spitsbergen Permafrost.</title>
        <authorList>
            <person name="Trubitsyn V."/>
            <person name="Rivkina E."/>
            <person name="Shcherbakova V."/>
        </authorList>
    </citation>
    <scope>NUCLEOTIDE SEQUENCE [LARGE SCALE GENOMIC DNA]</scope>
    <source>
        <strain evidence="3">VT</strain>
    </source>
</reference>
<accession>A0A8T5UR85</accession>
<evidence type="ECO:0000259" key="1">
    <source>
        <dbReference type="Pfam" id="PF18754"/>
    </source>
</evidence>
<protein>
    <recommendedName>
        <fullName evidence="1">Nucleotide modification associated domain-containing protein</fullName>
    </recommendedName>
</protein>
<dbReference type="Pfam" id="PF18754">
    <property type="entry name" value="Nmad3"/>
    <property type="match status" value="1"/>
</dbReference>
<evidence type="ECO:0000313" key="3">
    <source>
        <dbReference type="Proteomes" id="UP000825933"/>
    </source>
</evidence>
<dbReference type="Proteomes" id="UP000825933">
    <property type="component" value="Unassembled WGS sequence"/>
</dbReference>
<keyword evidence="3" id="KW-1185">Reference proteome</keyword>
<proteinExistence type="predicted"/>
<dbReference type="InterPro" id="IPR041135">
    <property type="entry name" value="Nmad3"/>
</dbReference>
<organism evidence="2 3">
    <name type="scientific">Methanobacterium spitsbergense</name>
    <dbReference type="NCBI Taxonomy" id="2874285"/>
    <lineage>
        <taxon>Archaea</taxon>
        <taxon>Methanobacteriati</taxon>
        <taxon>Methanobacteriota</taxon>
        <taxon>Methanomada group</taxon>
        <taxon>Methanobacteria</taxon>
        <taxon>Methanobacteriales</taxon>
        <taxon>Methanobacteriaceae</taxon>
        <taxon>Methanobacterium</taxon>
    </lineage>
</organism>
<gene>
    <name evidence="2" type="ORF">K8N75_10735</name>
</gene>
<comment type="caution">
    <text evidence="2">The sequence shown here is derived from an EMBL/GenBank/DDBJ whole genome shotgun (WGS) entry which is preliminary data.</text>
</comment>
<feature type="domain" description="Nucleotide modification associated" evidence="1">
    <location>
        <begin position="2"/>
        <end position="184"/>
    </location>
</feature>